<keyword evidence="2" id="KW-1185">Reference proteome</keyword>
<proteinExistence type="predicted"/>
<protein>
    <submittedName>
        <fullName evidence="1">Uncharacterized protein</fullName>
    </submittedName>
</protein>
<sequence>MSPDHFLFLRSFIYNYTHVSTAITKSHEGCFGDSINTGNSKGEYHPPTKSSPHLRILDLSPQTPCSLSQIPLHKNL</sequence>
<accession>A0ACB9E3D6</accession>
<evidence type="ECO:0000313" key="1">
    <source>
        <dbReference type="EMBL" id="KAI3753317.1"/>
    </source>
</evidence>
<name>A0ACB9E3D6_CICIN</name>
<gene>
    <name evidence="1" type="ORF">L2E82_25367</name>
</gene>
<comment type="caution">
    <text evidence="1">The sequence shown here is derived from an EMBL/GenBank/DDBJ whole genome shotgun (WGS) entry which is preliminary data.</text>
</comment>
<dbReference type="EMBL" id="CM042012">
    <property type="protein sequence ID" value="KAI3753317.1"/>
    <property type="molecule type" value="Genomic_DNA"/>
</dbReference>
<reference evidence="1 2" key="2">
    <citation type="journal article" date="2022" name="Mol. Ecol. Resour.">
        <title>The genomes of chicory, endive, great burdock and yacon provide insights into Asteraceae paleo-polyploidization history and plant inulin production.</title>
        <authorList>
            <person name="Fan W."/>
            <person name="Wang S."/>
            <person name="Wang H."/>
            <person name="Wang A."/>
            <person name="Jiang F."/>
            <person name="Liu H."/>
            <person name="Zhao H."/>
            <person name="Xu D."/>
            <person name="Zhang Y."/>
        </authorList>
    </citation>
    <scope>NUCLEOTIDE SEQUENCE [LARGE SCALE GENOMIC DNA]</scope>
    <source>
        <strain evidence="2">cv. Punajuju</strain>
        <tissue evidence="1">Leaves</tissue>
    </source>
</reference>
<reference evidence="2" key="1">
    <citation type="journal article" date="2022" name="Mol. Ecol. Resour.">
        <title>The genomes of chicory, endive, great burdock and yacon provide insights into Asteraceae palaeo-polyploidization history and plant inulin production.</title>
        <authorList>
            <person name="Fan W."/>
            <person name="Wang S."/>
            <person name="Wang H."/>
            <person name="Wang A."/>
            <person name="Jiang F."/>
            <person name="Liu H."/>
            <person name="Zhao H."/>
            <person name="Xu D."/>
            <person name="Zhang Y."/>
        </authorList>
    </citation>
    <scope>NUCLEOTIDE SEQUENCE [LARGE SCALE GENOMIC DNA]</scope>
    <source>
        <strain evidence="2">cv. Punajuju</strain>
    </source>
</reference>
<organism evidence="1 2">
    <name type="scientific">Cichorium intybus</name>
    <name type="common">Chicory</name>
    <dbReference type="NCBI Taxonomy" id="13427"/>
    <lineage>
        <taxon>Eukaryota</taxon>
        <taxon>Viridiplantae</taxon>
        <taxon>Streptophyta</taxon>
        <taxon>Embryophyta</taxon>
        <taxon>Tracheophyta</taxon>
        <taxon>Spermatophyta</taxon>
        <taxon>Magnoliopsida</taxon>
        <taxon>eudicotyledons</taxon>
        <taxon>Gunneridae</taxon>
        <taxon>Pentapetalae</taxon>
        <taxon>asterids</taxon>
        <taxon>campanulids</taxon>
        <taxon>Asterales</taxon>
        <taxon>Asteraceae</taxon>
        <taxon>Cichorioideae</taxon>
        <taxon>Cichorieae</taxon>
        <taxon>Cichoriinae</taxon>
        <taxon>Cichorium</taxon>
    </lineage>
</organism>
<evidence type="ECO:0000313" key="2">
    <source>
        <dbReference type="Proteomes" id="UP001055811"/>
    </source>
</evidence>
<dbReference type="Proteomes" id="UP001055811">
    <property type="component" value="Linkage Group LG04"/>
</dbReference>